<dbReference type="OrthoDB" id="9764149at2"/>
<name>A0A1B9F617_9BACT</name>
<reference evidence="2 3" key="1">
    <citation type="submission" date="2016-06" db="EMBL/GenBank/DDBJ databases">
        <title>Respiratory ammonification of nitrate coupled to the oxidation of elemental sulfur in deep-sea autotrophic thermophilic bacteria.</title>
        <authorList>
            <person name="Slobodkina G.B."/>
            <person name="Mardanov A.V."/>
            <person name="Ravin N.V."/>
            <person name="Frolova A.A."/>
            <person name="Viryasiv M.B."/>
            <person name="Chernyh N.A."/>
            <person name="Bonch-Osmolovskaya E.A."/>
            <person name="Slobodkin A.I."/>
        </authorList>
    </citation>
    <scope>NUCLEOTIDE SEQUENCE [LARGE SCALE GENOMIC DNA]</scope>
    <source>
        <strain evidence="2 3">S69</strain>
    </source>
</reference>
<dbReference type="GO" id="GO:0006402">
    <property type="term" value="P:mRNA catabolic process"/>
    <property type="evidence" value="ECO:0007669"/>
    <property type="project" value="TreeGrafter"/>
</dbReference>
<dbReference type="EMBL" id="MAGO01000005">
    <property type="protein sequence ID" value="OCC15379.1"/>
    <property type="molecule type" value="Genomic_DNA"/>
</dbReference>
<comment type="caution">
    <text evidence="2">The sequence shown here is derived from an EMBL/GenBank/DDBJ whole genome shotgun (WGS) entry which is preliminary data.</text>
</comment>
<dbReference type="SUPFAM" id="SSF50249">
    <property type="entry name" value="Nucleic acid-binding proteins"/>
    <property type="match status" value="1"/>
</dbReference>
<dbReference type="Proteomes" id="UP000093080">
    <property type="component" value="Unassembled WGS sequence"/>
</dbReference>
<gene>
    <name evidence="2" type="ORF">DBT_1126</name>
</gene>
<evidence type="ECO:0000313" key="3">
    <source>
        <dbReference type="Proteomes" id="UP000093080"/>
    </source>
</evidence>
<dbReference type="Pfam" id="PF00773">
    <property type="entry name" value="RNB"/>
    <property type="match status" value="1"/>
</dbReference>
<feature type="domain" description="RNB" evidence="1">
    <location>
        <begin position="273"/>
        <end position="556"/>
    </location>
</feature>
<dbReference type="GO" id="GO:0003723">
    <property type="term" value="F:RNA binding"/>
    <property type="evidence" value="ECO:0007669"/>
    <property type="project" value="InterPro"/>
</dbReference>
<sequence>MDIQESQVVEFLEGVVDAVCLGKKGTRFHLLTHLGRETNLSKNRVIHISSQRIKTSPREEAITILKEINELRSFIQKDIDIAEIWELLEGEDQVWNPREFSEIIFGEKSTPDHEAASIRAVITERTHFKFKDGFIRPQPKEAVERLIEQRRREEEKIKRLEQGTKLLNAIWGKDKSISEISDTSEWIEAIKDYCIQGEDSERSGEVKDLFKRAGLSSPIAPFETLVRAGIWSEDENIELLRAGIERTFSEEVIGEAKKISEDYQQKALSDETREDLRDLDVFTIDALQSKDLDDALSFREVDGGVEVGIHITDVGTFIRPGSRLFEIAMERATSIYLPDEIVPMLPESLSNETFSLLPEKERAALSFFALIDEEGGVRETRIVRSVIKSKRKMSYEEADELVAKEGTIKRLYDLALLLQKKRIKEGNALPLPIPELSIRVEDGQIRVWLDEPGPSRFLVSELMILANSIAAKFLRDNSIPALYRSQPEPRERIINGAEQDLRSNFRQRRLISRGILGPEPDFHSGLGLECYTTITSPIRRALDLAMQIQILEYLASSGPRFSQKELDGISINIQEGLIRAASVRQARFRYWLLKHLNERKGEDLKAWVLDILDNKLLLVLEDYLITVDIPRQHKMDYYLDQEVYVRIKKVNPRENQLKFEWGKM</sequence>
<dbReference type="InterPro" id="IPR050180">
    <property type="entry name" value="RNR_Ribonuclease"/>
</dbReference>
<dbReference type="InterPro" id="IPR012340">
    <property type="entry name" value="NA-bd_OB-fold"/>
</dbReference>
<dbReference type="Pfam" id="PF23161">
    <property type="entry name" value="HTH_RNase_II"/>
    <property type="match status" value="1"/>
</dbReference>
<dbReference type="GO" id="GO:0000175">
    <property type="term" value="F:3'-5'-RNA exonuclease activity"/>
    <property type="evidence" value="ECO:0007669"/>
    <property type="project" value="TreeGrafter"/>
</dbReference>
<organism evidence="2 3">
    <name type="scientific">Dissulfuribacter thermophilus</name>
    <dbReference type="NCBI Taxonomy" id="1156395"/>
    <lineage>
        <taxon>Bacteria</taxon>
        <taxon>Pseudomonadati</taxon>
        <taxon>Thermodesulfobacteriota</taxon>
        <taxon>Dissulfuribacteria</taxon>
        <taxon>Dissulfuribacterales</taxon>
        <taxon>Dissulfuribacteraceae</taxon>
        <taxon>Dissulfuribacter</taxon>
    </lineage>
</organism>
<dbReference type="SMART" id="SM00955">
    <property type="entry name" value="RNB"/>
    <property type="match status" value="1"/>
</dbReference>
<dbReference type="PATRIC" id="fig|1156395.6.peg.1141"/>
<dbReference type="InterPro" id="IPR001900">
    <property type="entry name" value="RNase_II/R"/>
</dbReference>
<evidence type="ECO:0000259" key="1">
    <source>
        <dbReference type="SMART" id="SM00955"/>
    </source>
</evidence>
<dbReference type="STRING" id="1156395.DBT_1126"/>
<proteinExistence type="predicted"/>
<dbReference type="InterPro" id="IPR056404">
    <property type="entry name" value="HTH_RNase_II"/>
</dbReference>
<dbReference type="AlphaFoldDB" id="A0A1B9F617"/>
<keyword evidence="3" id="KW-1185">Reference proteome</keyword>
<dbReference type="PANTHER" id="PTHR23355">
    <property type="entry name" value="RIBONUCLEASE"/>
    <property type="match status" value="1"/>
</dbReference>
<evidence type="ECO:0000313" key="2">
    <source>
        <dbReference type="EMBL" id="OCC15379.1"/>
    </source>
</evidence>
<dbReference type="GO" id="GO:0000932">
    <property type="term" value="C:P-body"/>
    <property type="evidence" value="ECO:0007669"/>
    <property type="project" value="TreeGrafter"/>
</dbReference>
<dbReference type="RefSeq" id="WP_067617370.1">
    <property type="nucleotide sequence ID" value="NZ_MAGO01000005.1"/>
</dbReference>
<protein>
    <submittedName>
        <fullName evidence="2">3'-to-5' exoribonuclease RNase R</fullName>
    </submittedName>
</protein>
<dbReference type="PANTHER" id="PTHR23355:SF42">
    <property type="entry name" value="RIBONUCLEASE II, CHLOROPLASTIC_MITOCHONDRIAL"/>
    <property type="match status" value="1"/>
</dbReference>
<accession>A0A1B9F617</accession>